<feature type="region of interest" description="Disordered" evidence="1">
    <location>
        <begin position="288"/>
        <end position="321"/>
    </location>
</feature>
<protein>
    <submittedName>
        <fullName evidence="2">Uncharacterized protein</fullName>
    </submittedName>
</protein>
<dbReference type="EMBL" id="JAEPRC010000130">
    <property type="protein sequence ID" value="KAG2207307.1"/>
    <property type="molecule type" value="Genomic_DNA"/>
</dbReference>
<evidence type="ECO:0000256" key="1">
    <source>
        <dbReference type="SAM" id="MobiDB-lite"/>
    </source>
</evidence>
<feature type="compositionally biased region" description="Basic and acidic residues" evidence="1">
    <location>
        <begin position="356"/>
        <end position="384"/>
    </location>
</feature>
<reference evidence="2" key="1">
    <citation type="submission" date="2020-12" db="EMBL/GenBank/DDBJ databases">
        <title>Metabolic potential, ecology and presence of endohyphal bacteria is reflected in genomic diversity of Mucoromycotina.</title>
        <authorList>
            <person name="Muszewska A."/>
            <person name="Okrasinska A."/>
            <person name="Steczkiewicz K."/>
            <person name="Drgas O."/>
            <person name="Orlowska M."/>
            <person name="Perlinska-Lenart U."/>
            <person name="Aleksandrzak-Piekarczyk T."/>
            <person name="Szatraj K."/>
            <person name="Zielenkiewicz U."/>
            <person name="Pilsyk S."/>
            <person name="Malc E."/>
            <person name="Mieczkowski P."/>
            <person name="Kruszewska J.S."/>
            <person name="Biernat P."/>
            <person name="Pawlowska J."/>
        </authorList>
    </citation>
    <scope>NUCLEOTIDE SEQUENCE</scope>
    <source>
        <strain evidence="2">CBS 226.32</strain>
    </source>
</reference>
<feature type="compositionally biased region" description="Basic and acidic residues" evidence="1">
    <location>
        <begin position="194"/>
        <end position="204"/>
    </location>
</feature>
<dbReference type="AlphaFoldDB" id="A0A8H7V6H6"/>
<sequence>MDKSDFPKLDESVATPSVEKSALGSSWAEVAQPNNTNDASTTEPEPAPQPAPEPEQEQELEQEQEQELEQEPSSTELKQKTSASNIDHRPNAWEATKDKATFADIAGHEKKQAEEFPTPQESLKATDTESLPTSGGVGDLLNSSTSETNMEDATQPPNPDRSFAAVTSNKDFPTPEPDNTASQSSDQPPLSDLPDVKDMLKEPSIHVPPVPPAQSFAKIAAKEIPPEDKPLSERAQNIIKNQPKEEPMAMTEENFPTLEQSNLMAEENASVEDKAIYSEISRFHQLNEDEVKENKDPNLKKSFADITGSNLDEAPPSAVSHVDQHPVYNEETVYLETTKRDERKNLQAEHGNNEQLIKEEELKEVEPTEEQKEQEKEIEQTYQKSKEIVTGEHEEDALTTRLDTFDSSQTGRITIFHTMFALYRLGYSWLCIIPGALLMHLRLSPLTSPYRFPFIYRSPFDLILLPIYTNNLTSALSYKTPMLHQPKEAVSKMVKTYGHKNGLGYWDGIKAMSSLEKDSLRWWQLSTWAIHRIQWTLAYTMLHEPKTNVVTASTLVSLASQG</sequence>
<organism evidence="2 3">
    <name type="scientific">Mucor plumbeus</name>
    <dbReference type="NCBI Taxonomy" id="97098"/>
    <lineage>
        <taxon>Eukaryota</taxon>
        <taxon>Fungi</taxon>
        <taxon>Fungi incertae sedis</taxon>
        <taxon>Mucoromycota</taxon>
        <taxon>Mucoromycotina</taxon>
        <taxon>Mucoromycetes</taxon>
        <taxon>Mucorales</taxon>
        <taxon>Mucorineae</taxon>
        <taxon>Mucoraceae</taxon>
        <taxon>Mucor</taxon>
    </lineage>
</organism>
<accession>A0A8H7V6H6</accession>
<feature type="compositionally biased region" description="Basic and acidic residues" evidence="1">
    <location>
        <begin position="86"/>
        <end position="114"/>
    </location>
</feature>
<gene>
    <name evidence="2" type="ORF">INT46_004768</name>
</gene>
<dbReference type="Proteomes" id="UP000650833">
    <property type="component" value="Unassembled WGS sequence"/>
</dbReference>
<feature type="compositionally biased region" description="Polar residues" evidence="1">
    <location>
        <begin position="165"/>
        <end position="188"/>
    </location>
</feature>
<evidence type="ECO:0000313" key="2">
    <source>
        <dbReference type="EMBL" id="KAG2207307.1"/>
    </source>
</evidence>
<feature type="compositionally biased region" description="Polar residues" evidence="1">
    <location>
        <begin position="141"/>
        <end position="152"/>
    </location>
</feature>
<feature type="compositionally biased region" description="Basic and acidic residues" evidence="1">
    <location>
        <begin position="1"/>
        <end position="11"/>
    </location>
</feature>
<comment type="caution">
    <text evidence="2">The sequence shown here is derived from an EMBL/GenBank/DDBJ whole genome shotgun (WGS) entry which is preliminary data.</text>
</comment>
<keyword evidence="3" id="KW-1185">Reference proteome</keyword>
<feature type="compositionally biased region" description="Polar residues" evidence="1">
    <location>
        <begin position="119"/>
        <end position="133"/>
    </location>
</feature>
<dbReference type="OrthoDB" id="640742at2759"/>
<feature type="region of interest" description="Disordered" evidence="1">
    <location>
        <begin position="341"/>
        <end position="384"/>
    </location>
</feature>
<evidence type="ECO:0000313" key="3">
    <source>
        <dbReference type="Proteomes" id="UP000650833"/>
    </source>
</evidence>
<feature type="compositionally biased region" description="Basic and acidic residues" evidence="1">
    <location>
        <begin position="220"/>
        <end position="232"/>
    </location>
</feature>
<feature type="compositionally biased region" description="Basic and acidic residues" evidence="1">
    <location>
        <begin position="288"/>
        <end position="303"/>
    </location>
</feature>
<name>A0A8H7V6H6_9FUNG</name>
<feature type="compositionally biased region" description="Acidic residues" evidence="1">
    <location>
        <begin position="54"/>
        <end position="70"/>
    </location>
</feature>
<feature type="region of interest" description="Disordered" evidence="1">
    <location>
        <begin position="1"/>
        <end position="249"/>
    </location>
</feature>
<proteinExistence type="predicted"/>